<reference evidence="6 7" key="1">
    <citation type="journal article" date="2024" name="Ann. Entomol. Soc. Am.">
        <title>Genomic analyses of the southern and eastern yellowjacket wasps (Hymenoptera: Vespidae) reveal evolutionary signatures of social life.</title>
        <authorList>
            <person name="Catto M.A."/>
            <person name="Caine P.B."/>
            <person name="Orr S.E."/>
            <person name="Hunt B.G."/>
            <person name="Goodisman M.A.D."/>
        </authorList>
    </citation>
    <scope>NUCLEOTIDE SEQUENCE [LARGE SCALE GENOMIC DNA]</scope>
    <source>
        <strain evidence="6">232</strain>
        <tissue evidence="6">Head and thorax</tissue>
    </source>
</reference>
<organism evidence="6 7">
    <name type="scientific">Vespula maculifrons</name>
    <name type="common">Eastern yellow jacket</name>
    <name type="synonym">Wasp</name>
    <dbReference type="NCBI Taxonomy" id="7453"/>
    <lineage>
        <taxon>Eukaryota</taxon>
        <taxon>Metazoa</taxon>
        <taxon>Ecdysozoa</taxon>
        <taxon>Arthropoda</taxon>
        <taxon>Hexapoda</taxon>
        <taxon>Insecta</taxon>
        <taxon>Pterygota</taxon>
        <taxon>Neoptera</taxon>
        <taxon>Endopterygota</taxon>
        <taxon>Hymenoptera</taxon>
        <taxon>Apocrita</taxon>
        <taxon>Aculeata</taxon>
        <taxon>Vespoidea</taxon>
        <taxon>Vespidae</taxon>
        <taxon>Vespinae</taxon>
        <taxon>Vespula</taxon>
    </lineage>
</organism>
<comment type="subcellular location">
    <subcellularLocation>
        <location evidence="3">Nucleus</location>
    </subcellularLocation>
</comment>
<dbReference type="InterPro" id="IPR036388">
    <property type="entry name" value="WH-like_DNA-bd_sf"/>
</dbReference>
<evidence type="ECO:0000256" key="2">
    <source>
        <dbReference type="ARBA" id="ARBA00023125"/>
    </source>
</evidence>
<evidence type="ECO:0000259" key="5">
    <source>
        <dbReference type="PROSITE" id="PS51433"/>
    </source>
</evidence>
<keyword evidence="3" id="KW-0539">Nucleus</keyword>
<dbReference type="SMART" id="SM00413">
    <property type="entry name" value="ETS"/>
    <property type="match status" value="1"/>
</dbReference>
<dbReference type="SUPFAM" id="SSF46785">
    <property type="entry name" value="Winged helix' DNA-binding domain"/>
    <property type="match status" value="1"/>
</dbReference>
<dbReference type="GO" id="GO:0005634">
    <property type="term" value="C:nucleus"/>
    <property type="evidence" value="ECO:0007669"/>
    <property type="project" value="UniProtKB-SubCell"/>
</dbReference>
<comment type="similarity">
    <text evidence="1 3">Belongs to the ETS family.</text>
</comment>
<dbReference type="InterPro" id="IPR003118">
    <property type="entry name" value="Pointed_dom"/>
</dbReference>
<dbReference type="Pfam" id="PF02198">
    <property type="entry name" value="SAM_PNT"/>
    <property type="match status" value="1"/>
</dbReference>
<sequence>MTSGGIPLSLRQLRRPEMSGDWPITNSGKSPLIPGSSVLNVLRRRVCARARAHARACLTSQNSRVTIDLKLYPVCSSVMNLNDENENNDHFLWNMDTPVNKKDSSIYNSYEPKRKRCSLGEKEDIDGTGWCGKPIKSWCQEETISWLMSAASSIGLPYRSIQQSLAVSGEQLAMMTRNDFLFHDPIYGDKLYCHLHSQRISNSLPPFEAIHSHSEDDLAQMSSSGVSDTESDNCMKITMKRPPGRPKMLKPKKNVTGQGKLWEFIRDLLRNRETCPSLICWEDYSQAKFRFVKSDEVAKRWGSRKGNTKMTYEKLSRTITKVKYFNPYLVEDWFISSALTQKDGKLTILTSDIDIITHIELILISRI</sequence>
<dbReference type="Proteomes" id="UP001607303">
    <property type="component" value="Unassembled WGS sequence"/>
</dbReference>
<keyword evidence="2 3" id="KW-0238">DNA-binding</keyword>
<comment type="caution">
    <text evidence="6">The sequence shown here is derived from an EMBL/GenBank/DDBJ whole genome shotgun (WGS) entry which is preliminary data.</text>
</comment>
<dbReference type="PROSITE" id="PS50061">
    <property type="entry name" value="ETS_DOMAIN_3"/>
    <property type="match status" value="1"/>
</dbReference>
<dbReference type="EMBL" id="JAYRBN010000053">
    <property type="protein sequence ID" value="KAL2743833.1"/>
    <property type="molecule type" value="Genomic_DNA"/>
</dbReference>
<name>A0ABD2CFI1_VESMC</name>
<accession>A0ABD2CFI1</accession>
<dbReference type="SUPFAM" id="SSF47769">
    <property type="entry name" value="SAM/Pointed domain"/>
    <property type="match status" value="1"/>
</dbReference>
<dbReference type="Pfam" id="PF00178">
    <property type="entry name" value="Ets"/>
    <property type="match status" value="1"/>
</dbReference>
<evidence type="ECO:0000256" key="3">
    <source>
        <dbReference type="RuleBase" id="RU004019"/>
    </source>
</evidence>
<evidence type="ECO:0000313" key="6">
    <source>
        <dbReference type="EMBL" id="KAL2743833.1"/>
    </source>
</evidence>
<evidence type="ECO:0000256" key="1">
    <source>
        <dbReference type="ARBA" id="ARBA00005562"/>
    </source>
</evidence>
<dbReference type="InterPro" id="IPR000418">
    <property type="entry name" value="Ets_dom"/>
</dbReference>
<keyword evidence="7" id="KW-1185">Reference proteome</keyword>
<evidence type="ECO:0000259" key="4">
    <source>
        <dbReference type="PROSITE" id="PS50061"/>
    </source>
</evidence>
<dbReference type="PRINTS" id="PR00454">
    <property type="entry name" value="ETSDOMAIN"/>
</dbReference>
<feature type="domain" description="ETS" evidence="4">
    <location>
        <begin position="259"/>
        <end position="319"/>
    </location>
</feature>
<dbReference type="PANTHER" id="PTHR11849:SF190">
    <property type="entry name" value="ETS-DOMAIN PROTEIN"/>
    <property type="match status" value="1"/>
</dbReference>
<dbReference type="InterPro" id="IPR046328">
    <property type="entry name" value="ETS_fam"/>
</dbReference>
<gene>
    <name evidence="6" type="ORF">V1477_007709</name>
</gene>
<dbReference type="Gene3D" id="1.10.10.10">
    <property type="entry name" value="Winged helix-like DNA-binding domain superfamily/Winged helix DNA-binding domain"/>
    <property type="match status" value="1"/>
</dbReference>
<dbReference type="Gene3D" id="1.10.150.50">
    <property type="entry name" value="Transcription Factor, Ets-1"/>
    <property type="match status" value="1"/>
</dbReference>
<feature type="domain" description="PNT" evidence="5">
    <location>
        <begin position="117"/>
        <end position="202"/>
    </location>
</feature>
<dbReference type="PROSITE" id="PS51433">
    <property type="entry name" value="PNT"/>
    <property type="match status" value="1"/>
</dbReference>
<protein>
    <submittedName>
        <fullName evidence="6">ETS-related transcription factor Elf-5-like isoform X1</fullName>
    </submittedName>
</protein>
<dbReference type="PANTHER" id="PTHR11849">
    <property type="entry name" value="ETS"/>
    <property type="match status" value="1"/>
</dbReference>
<evidence type="ECO:0000313" key="7">
    <source>
        <dbReference type="Proteomes" id="UP001607303"/>
    </source>
</evidence>
<dbReference type="InterPro" id="IPR036390">
    <property type="entry name" value="WH_DNA-bd_sf"/>
</dbReference>
<proteinExistence type="inferred from homology"/>
<dbReference type="InterPro" id="IPR013761">
    <property type="entry name" value="SAM/pointed_sf"/>
</dbReference>
<dbReference type="GO" id="GO:0003677">
    <property type="term" value="F:DNA binding"/>
    <property type="evidence" value="ECO:0007669"/>
    <property type="project" value="UniProtKB-KW"/>
</dbReference>
<dbReference type="AlphaFoldDB" id="A0ABD2CFI1"/>